<feature type="region of interest" description="Disordered" evidence="2">
    <location>
        <begin position="277"/>
        <end position="314"/>
    </location>
</feature>
<comment type="caution">
    <text evidence="3">The sequence shown here is derived from an EMBL/GenBank/DDBJ whole genome shotgun (WGS) entry which is preliminary data.</text>
</comment>
<feature type="region of interest" description="Disordered" evidence="2">
    <location>
        <begin position="348"/>
        <end position="378"/>
    </location>
</feature>
<feature type="compositionally biased region" description="Polar residues" evidence="2">
    <location>
        <begin position="285"/>
        <end position="295"/>
    </location>
</feature>
<keyword evidence="1" id="KW-0175">Coiled coil</keyword>
<reference evidence="3" key="1">
    <citation type="submission" date="2020-08" db="EMBL/GenBank/DDBJ databases">
        <title>Genome sequencing and assembly of the red palm weevil Rhynchophorus ferrugineus.</title>
        <authorList>
            <person name="Dias G.B."/>
            <person name="Bergman C.M."/>
            <person name="Manee M."/>
        </authorList>
    </citation>
    <scope>NUCLEOTIDE SEQUENCE</scope>
    <source>
        <strain evidence="3">AA-2017</strain>
        <tissue evidence="3">Whole larva</tissue>
    </source>
</reference>
<dbReference type="AlphaFoldDB" id="A0A834LZG8"/>
<organism evidence="3 4">
    <name type="scientific">Rhynchophorus ferrugineus</name>
    <name type="common">Red palm weevil</name>
    <name type="synonym">Curculio ferrugineus</name>
    <dbReference type="NCBI Taxonomy" id="354439"/>
    <lineage>
        <taxon>Eukaryota</taxon>
        <taxon>Metazoa</taxon>
        <taxon>Ecdysozoa</taxon>
        <taxon>Arthropoda</taxon>
        <taxon>Hexapoda</taxon>
        <taxon>Insecta</taxon>
        <taxon>Pterygota</taxon>
        <taxon>Neoptera</taxon>
        <taxon>Endopterygota</taxon>
        <taxon>Coleoptera</taxon>
        <taxon>Polyphaga</taxon>
        <taxon>Cucujiformia</taxon>
        <taxon>Curculionidae</taxon>
        <taxon>Dryophthorinae</taxon>
        <taxon>Rhynchophorus</taxon>
    </lineage>
</organism>
<dbReference type="EMBL" id="JAACXV010014551">
    <property type="protein sequence ID" value="KAF7266231.1"/>
    <property type="molecule type" value="Genomic_DNA"/>
</dbReference>
<evidence type="ECO:0000256" key="2">
    <source>
        <dbReference type="SAM" id="MobiDB-lite"/>
    </source>
</evidence>
<feature type="region of interest" description="Disordered" evidence="2">
    <location>
        <begin position="467"/>
        <end position="499"/>
    </location>
</feature>
<keyword evidence="4" id="KW-1185">Reference proteome</keyword>
<gene>
    <name evidence="3" type="ORF">GWI33_020416</name>
</gene>
<feature type="region of interest" description="Disordered" evidence="2">
    <location>
        <begin position="156"/>
        <end position="196"/>
    </location>
</feature>
<dbReference type="Proteomes" id="UP000625711">
    <property type="component" value="Unassembled WGS sequence"/>
</dbReference>
<feature type="coiled-coil region" evidence="1">
    <location>
        <begin position="620"/>
        <end position="666"/>
    </location>
</feature>
<name>A0A834LZG8_RHYFE</name>
<feature type="compositionally biased region" description="Polar residues" evidence="2">
    <location>
        <begin position="467"/>
        <end position="476"/>
    </location>
</feature>
<proteinExistence type="predicted"/>
<feature type="region of interest" description="Disordered" evidence="2">
    <location>
        <begin position="698"/>
        <end position="723"/>
    </location>
</feature>
<feature type="compositionally biased region" description="Low complexity" evidence="2">
    <location>
        <begin position="300"/>
        <end position="314"/>
    </location>
</feature>
<feature type="compositionally biased region" description="Basic and acidic residues" evidence="2">
    <location>
        <begin position="698"/>
        <end position="708"/>
    </location>
</feature>
<evidence type="ECO:0000313" key="3">
    <source>
        <dbReference type="EMBL" id="KAF7266231.1"/>
    </source>
</evidence>
<sequence length="768" mass="85827">MRLKSVEGPLQVVHNGNNGVINSPKRLNTVQNSNYSQNTQDIGTTLYDNVSNNDTENISNKIQQLTIEEVAAITNVHNDTQELRWCNSNLTTDSQEQQLNYQRQLALNNITNSRININSNLAARLRFRAQNAQTAPLYKQHQMPQSPDDVLIDEDEAHQSCSSSVSASPQDEDRFFDPSDSADSSDESNDYSRRASMDIRTLKPKSFVNPNYPGFQHLAHTLDFDDETLNNANNNNEEYEPVDKFDSVNRLDSVENIQKVFHDKSLDIEVVGQFQNGAEEGRGSPNGSCSTNCDSGSECGGTSDTSSSNDDTGGTVNENFNIRLAESKVFDSVVKSIVGGDAVDKNSETSTAELDVGKVESGGNDESANGSETKKESFVPKDEPFVHSVVGDFRKEVEDELGRVHEQEAPNESHKIATAETKIEEAVEKLQVLPDFQSLSTVSSSITNLTQKEIELSTTKNVALENTKTADTSSDANRMVIDQDIDSKEKSNPVSDKTIPKDENLEMEVDNGTSASLESQAPSKKDHNINLRERGTVKNIPSFLPLNQIQVNDAASILSPIENKMLDASLSSCKENISKIIIEKTKKVEERNDGVSNRSNNVNYKMMEVDEAPKKVDLGRRDSNRELEEIEIQIKKIKSDTLCRMEEDLKLRIEANENHIRDEENASILRKSSAKINTYVKKRRDYNQQFGSLITFPKKEPPKRDPLNRRSVPMVKDRRKTNTSESLGGFDVYNIETAMPNIDLEAIECHLRAAREEERRVSAHDIFP</sequence>
<accession>A0A834LZG8</accession>
<evidence type="ECO:0000256" key="1">
    <source>
        <dbReference type="SAM" id="Coils"/>
    </source>
</evidence>
<evidence type="ECO:0000313" key="4">
    <source>
        <dbReference type="Proteomes" id="UP000625711"/>
    </source>
</evidence>
<dbReference type="OrthoDB" id="6260144at2759"/>
<protein>
    <submittedName>
        <fullName evidence="3">Uncharacterized protein</fullName>
    </submittedName>
</protein>